<proteinExistence type="predicted"/>
<sequence length="95" mass="9665">MLESDAHKSAGGPTRTYVLDAKAMAATPPTSKPPYVFVVDMPGLKPGEIVQVGTIMCFSSAASAGRERGGQVRENGAAGGEVHAVICVAGGRKHG</sequence>
<dbReference type="AlphaFoldDB" id="A0AAW2MAH1"/>
<reference evidence="1" key="1">
    <citation type="submission" date="2020-06" db="EMBL/GenBank/DDBJ databases">
        <authorList>
            <person name="Li T."/>
            <person name="Hu X."/>
            <person name="Zhang T."/>
            <person name="Song X."/>
            <person name="Zhang H."/>
            <person name="Dai N."/>
            <person name="Sheng W."/>
            <person name="Hou X."/>
            <person name="Wei L."/>
        </authorList>
    </citation>
    <scope>NUCLEOTIDE SEQUENCE</scope>
    <source>
        <strain evidence="1">G01</strain>
        <tissue evidence="1">Leaf</tissue>
    </source>
</reference>
<gene>
    <name evidence="1" type="ORF">Sangu_1823600</name>
</gene>
<comment type="caution">
    <text evidence="1">The sequence shown here is derived from an EMBL/GenBank/DDBJ whole genome shotgun (WGS) entry which is preliminary data.</text>
</comment>
<evidence type="ECO:0000313" key="1">
    <source>
        <dbReference type="EMBL" id="KAL0327456.1"/>
    </source>
</evidence>
<organism evidence="1">
    <name type="scientific">Sesamum angustifolium</name>
    <dbReference type="NCBI Taxonomy" id="2727405"/>
    <lineage>
        <taxon>Eukaryota</taxon>
        <taxon>Viridiplantae</taxon>
        <taxon>Streptophyta</taxon>
        <taxon>Embryophyta</taxon>
        <taxon>Tracheophyta</taxon>
        <taxon>Spermatophyta</taxon>
        <taxon>Magnoliopsida</taxon>
        <taxon>eudicotyledons</taxon>
        <taxon>Gunneridae</taxon>
        <taxon>Pentapetalae</taxon>
        <taxon>asterids</taxon>
        <taxon>lamiids</taxon>
        <taxon>Lamiales</taxon>
        <taxon>Pedaliaceae</taxon>
        <taxon>Sesamum</taxon>
    </lineage>
</organism>
<name>A0AAW2MAH1_9LAMI</name>
<keyword evidence="1" id="KW-0346">Stress response</keyword>
<protein>
    <submittedName>
        <fullName evidence="1">Class II heat shock protein</fullName>
    </submittedName>
</protein>
<reference evidence="1" key="2">
    <citation type="journal article" date="2024" name="Plant">
        <title>Genomic evolution and insights into agronomic trait innovations of Sesamum species.</title>
        <authorList>
            <person name="Miao H."/>
            <person name="Wang L."/>
            <person name="Qu L."/>
            <person name="Liu H."/>
            <person name="Sun Y."/>
            <person name="Le M."/>
            <person name="Wang Q."/>
            <person name="Wei S."/>
            <person name="Zheng Y."/>
            <person name="Lin W."/>
            <person name="Duan Y."/>
            <person name="Cao H."/>
            <person name="Xiong S."/>
            <person name="Wang X."/>
            <person name="Wei L."/>
            <person name="Li C."/>
            <person name="Ma Q."/>
            <person name="Ju M."/>
            <person name="Zhao R."/>
            <person name="Li G."/>
            <person name="Mu C."/>
            <person name="Tian Q."/>
            <person name="Mei H."/>
            <person name="Zhang T."/>
            <person name="Gao T."/>
            <person name="Zhang H."/>
        </authorList>
    </citation>
    <scope>NUCLEOTIDE SEQUENCE</scope>
    <source>
        <strain evidence="1">G01</strain>
    </source>
</reference>
<accession>A0AAW2MAH1</accession>
<dbReference type="EMBL" id="JACGWK010000011">
    <property type="protein sequence ID" value="KAL0327456.1"/>
    <property type="molecule type" value="Genomic_DNA"/>
</dbReference>